<dbReference type="PATRIC" id="fig|69222.5.peg.1633"/>
<dbReference type="NCBIfam" id="TIGR03495">
    <property type="entry name" value="phage_LysB"/>
    <property type="match status" value="1"/>
</dbReference>
<organism evidence="2 3">
    <name type="scientific">Erwinia mallotivora</name>
    <dbReference type="NCBI Taxonomy" id="69222"/>
    <lineage>
        <taxon>Bacteria</taxon>
        <taxon>Pseudomonadati</taxon>
        <taxon>Pseudomonadota</taxon>
        <taxon>Gammaproteobacteria</taxon>
        <taxon>Enterobacterales</taxon>
        <taxon>Erwiniaceae</taxon>
        <taxon>Erwinia</taxon>
    </lineage>
</organism>
<dbReference type="AlphaFoldDB" id="A0A014M2A0"/>
<evidence type="ECO:0008006" key="4">
    <source>
        <dbReference type="Google" id="ProtNLM"/>
    </source>
</evidence>
<feature type="region of interest" description="Disordered" evidence="1">
    <location>
        <begin position="129"/>
        <end position="152"/>
    </location>
</feature>
<keyword evidence="3" id="KW-1185">Reference proteome</keyword>
<name>A0A014M2A0_9GAMM</name>
<dbReference type="STRING" id="69222.BG55_07945"/>
<proteinExistence type="predicted"/>
<protein>
    <recommendedName>
        <fullName evidence="4">Regulatory protein</fullName>
    </recommendedName>
</protein>
<evidence type="ECO:0000313" key="3">
    <source>
        <dbReference type="Proteomes" id="UP000019918"/>
    </source>
</evidence>
<evidence type="ECO:0000313" key="2">
    <source>
        <dbReference type="EMBL" id="EXU75986.1"/>
    </source>
</evidence>
<sequence>MRILSVMAVVVLLLAVIGVQSWRLSNAHNTISTQQTTIAGQGKKLSQKNGQLIALKILTQTNSQAQTQLYAAAEQNGKLLRDRQRTIEELKRENEDFRRWSDARLPDAVIRLRQRPALAGGGAYRQWLSESHPLPAGPVRAAQQRRAAGPAG</sequence>
<dbReference type="EMBL" id="JFHN01000041">
    <property type="protein sequence ID" value="EXU75986.1"/>
    <property type="molecule type" value="Genomic_DNA"/>
</dbReference>
<evidence type="ECO:0000256" key="1">
    <source>
        <dbReference type="SAM" id="MobiDB-lite"/>
    </source>
</evidence>
<accession>A0A014M2A0</accession>
<feature type="compositionally biased region" description="Low complexity" evidence="1">
    <location>
        <begin position="137"/>
        <end position="152"/>
    </location>
</feature>
<comment type="caution">
    <text evidence="2">The sequence shown here is derived from an EMBL/GenBank/DDBJ whole genome shotgun (WGS) entry which is preliminary data.</text>
</comment>
<dbReference type="InterPro" id="IPR020000">
    <property type="entry name" value="Phage_P2_LysB"/>
</dbReference>
<dbReference type="Proteomes" id="UP000019918">
    <property type="component" value="Unassembled WGS sequence"/>
</dbReference>
<gene>
    <name evidence="2" type="ORF">BG55_07945</name>
</gene>
<reference evidence="2 3" key="1">
    <citation type="submission" date="2014-02" db="EMBL/GenBank/DDBJ databases">
        <title>Draft genome of Erwinia mallotivora strain BT-MARDI, a papaya dieback pathogen.</title>
        <authorList>
            <person name="Redzuan R."/>
            <person name="Abu Bakar N."/>
            <person name="Badrun R."/>
            <person name="Mohd Raih M.F."/>
            <person name="Rozano L."/>
            <person name="Mat Amin N."/>
        </authorList>
    </citation>
    <scope>NUCLEOTIDE SEQUENCE [LARGE SCALE GENOMIC DNA]</scope>
    <source>
        <strain evidence="2 3">BT-MARDI</strain>
    </source>
</reference>